<keyword evidence="5 7" id="KW-0560">Oxidoreductase</keyword>
<dbReference type="Proteomes" id="UP000007382">
    <property type="component" value="Chromosome"/>
</dbReference>
<dbReference type="HOGENOM" id="CLU_013524_5_0_0"/>
<keyword evidence="3 7" id="KW-0313">Glucose metabolism</keyword>
<protein>
    <recommendedName>
        <fullName evidence="7">Glucose-6-phosphate 1-dehydrogenase</fullName>
        <shortName evidence="7">G6PD</shortName>
        <ecNumber evidence="7">1.1.1.49</ecNumber>
    </recommendedName>
</protein>
<dbReference type="GO" id="GO:0004345">
    <property type="term" value="F:glucose-6-phosphate dehydrogenase activity"/>
    <property type="evidence" value="ECO:0007669"/>
    <property type="project" value="UniProtKB-UniRule"/>
</dbReference>
<comment type="similarity">
    <text evidence="2 7">Belongs to the glucose-6-phosphate dehydrogenase family.</text>
</comment>
<dbReference type="InterPro" id="IPR022675">
    <property type="entry name" value="G6P_DH_C"/>
</dbReference>
<keyword evidence="4 7" id="KW-0521">NADP</keyword>
<evidence type="ECO:0000313" key="11">
    <source>
        <dbReference type="Proteomes" id="UP000007382"/>
    </source>
</evidence>
<feature type="binding site" evidence="7">
    <location>
        <position position="226"/>
    </location>
    <ligand>
        <name>substrate</name>
    </ligand>
</feature>
<dbReference type="PIRSF" id="PIRSF000110">
    <property type="entry name" value="G6PD"/>
    <property type="match status" value="1"/>
</dbReference>
<sequence length="512" mass="58684">MMAPNHDKAPSTIFVIFGGGGDLTWRKLVPALFDLYRAKSITNHFAIICVDRNDFADDKIRKHFFDGVNSFSRVGKVTPEDWDAFSSQIFYLRGDFKKSETYSALAARCNEIDALWKEKTQRIFYMATPPSLFGEIPKYLKGAGLSDDLECSRLVIEKPIGYDRESSRALNQTLSESFDESQIFRIDHYLGKETVQNILAFRFANPIFEPLWNRHYVECVTITVAETVGVEHRGSYFDGAGTLRDMVQNHLMQLLCLVAMEPMVDFDADEIRNKKVDVLHAVRPIPMELVHSVAVRGQYGEGWIAQKKVPGYRQEEGVSKDSGTETFAALKLFVDNWRWQNVPFYLRTGKRLPRQISEIVITFRQVPHRSFPMEASLGWQPARLVISIQPEEGIILRFQAKYPGQKLHLRPVEMKFSYQESFMTPSPEAYETLLWDVMRNDATLFMRSDQIDAAWSLLSPVIETWSMAPPSDFPNYPAGSWGPEATLGLLEKPEHFWPIYNEPDGLSKKKHS</sequence>
<dbReference type="eggNOG" id="COG0364">
    <property type="taxonomic scope" value="Bacteria"/>
</dbReference>
<dbReference type="PANTHER" id="PTHR23429:SF0">
    <property type="entry name" value="GLUCOSE-6-PHOSPHATE 1-DEHYDROGENASE"/>
    <property type="match status" value="1"/>
</dbReference>
<proteinExistence type="inferred from homology"/>
<dbReference type="AlphaFoldDB" id="I0IQE3"/>
<feature type="binding site" evidence="7">
    <location>
        <position position="245"/>
    </location>
    <ligand>
        <name>substrate</name>
    </ligand>
</feature>
<dbReference type="Gene3D" id="3.30.360.10">
    <property type="entry name" value="Dihydrodipicolinate Reductase, domain 2"/>
    <property type="match status" value="1"/>
</dbReference>
<comment type="catalytic activity">
    <reaction evidence="7">
        <text>D-glucose 6-phosphate + NADP(+) = 6-phospho-D-glucono-1,5-lactone + NADPH + H(+)</text>
        <dbReference type="Rhea" id="RHEA:15841"/>
        <dbReference type="ChEBI" id="CHEBI:15378"/>
        <dbReference type="ChEBI" id="CHEBI:57783"/>
        <dbReference type="ChEBI" id="CHEBI:57955"/>
        <dbReference type="ChEBI" id="CHEBI:58349"/>
        <dbReference type="ChEBI" id="CHEBI:61548"/>
        <dbReference type="EC" id="1.1.1.49"/>
    </reaction>
</comment>
<gene>
    <name evidence="7" type="primary">zwf</name>
    <name evidence="10" type="ordered locus">LFE_1814</name>
</gene>
<evidence type="ECO:0000256" key="5">
    <source>
        <dbReference type="ARBA" id="ARBA00023002"/>
    </source>
</evidence>
<dbReference type="GO" id="GO:0009051">
    <property type="term" value="P:pentose-phosphate shunt, oxidative branch"/>
    <property type="evidence" value="ECO:0007669"/>
    <property type="project" value="TreeGrafter"/>
</dbReference>
<dbReference type="InterPro" id="IPR022674">
    <property type="entry name" value="G6P_DH_NAD-bd"/>
</dbReference>
<dbReference type="EC" id="1.1.1.49" evidence="7"/>
<feature type="binding site" evidence="7">
    <location>
        <position position="192"/>
    </location>
    <ligand>
        <name>substrate</name>
    </ligand>
</feature>
<evidence type="ECO:0000256" key="3">
    <source>
        <dbReference type="ARBA" id="ARBA00022526"/>
    </source>
</evidence>
<dbReference type="UniPathway" id="UPA00115">
    <property type="reaction ID" value="UER00408"/>
</dbReference>
<dbReference type="GO" id="GO:0050661">
    <property type="term" value="F:NADP binding"/>
    <property type="evidence" value="ECO:0007669"/>
    <property type="project" value="UniProtKB-UniRule"/>
</dbReference>
<feature type="binding site" evidence="7">
    <location>
        <begin position="95"/>
        <end position="96"/>
    </location>
    <ligand>
        <name>NADP(+)</name>
        <dbReference type="ChEBI" id="CHEBI:58349"/>
    </ligand>
</feature>
<dbReference type="GO" id="GO:0006006">
    <property type="term" value="P:glucose metabolic process"/>
    <property type="evidence" value="ECO:0007669"/>
    <property type="project" value="UniProtKB-KW"/>
</dbReference>
<dbReference type="InterPro" id="IPR036291">
    <property type="entry name" value="NAD(P)-bd_dom_sf"/>
</dbReference>
<reference evidence="10 11" key="1">
    <citation type="journal article" date="2012" name="J. Bacteriol.">
        <title>Complete Genome Sequence of Leptospirillum ferrooxidans Strain C2-3, Isolated from a Fresh Volcanic Ash Deposit on the Island of Miyake, Japan.</title>
        <authorList>
            <person name="Fujimura R."/>
            <person name="Sato Y."/>
            <person name="Nishizawa T."/>
            <person name="Oshima K."/>
            <person name="Kim S.-W."/>
            <person name="Hattori M."/>
            <person name="Kamijo T."/>
            <person name="Ohta H."/>
        </authorList>
    </citation>
    <scope>NUCLEOTIDE SEQUENCE [LARGE SCALE GENOMIC DNA]</scope>
    <source>
        <strain evidence="10 11">C2-3</strain>
    </source>
</reference>
<keyword evidence="11" id="KW-1185">Reference proteome</keyword>
<evidence type="ECO:0000259" key="8">
    <source>
        <dbReference type="Pfam" id="PF00479"/>
    </source>
</evidence>
<feature type="active site" description="Proton acceptor" evidence="7">
    <location>
        <position position="250"/>
    </location>
</feature>
<dbReference type="KEGG" id="lfc:LFE_1814"/>
<dbReference type="RefSeq" id="WP_014449976.1">
    <property type="nucleotide sequence ID" value="NC_017094.1"/>
</dbReference>
<dbReference type="HAMAP" id="MF_00966">
    <property type="entry name" value="G6PD"/>
    <property type="match status" value="1"/>
</dbReference>
<feature type="domain" description="Glucose-6-phosphate dehydrogenase C-terminal" evidence="9">
    <location>
        <begin position="199"/>
        <end position="497"/>
    </location>
</feature>
<dbReference type="SUPFAM" id="SSF51735">
    <property type="entry name" value="NAD(P)-binding Rossmann-fold domains"/>
    <property type="match status" value="1"/>
</dbReference>
<evidence type="ECO:0000256" key="4">
    <source>
        <dbReference type="ARBA" id="ARBA00022857"/>
    </source>
</evidence>
<evidence type="ECO:0000256" key="6">
    <source>
        <dbReference type="ARBA" id="ARBA00023277"/>
    </source>
</evidence>
<dbReference type="PANTHER" id="PTHR23429">
    <property type="entry name" value="GLUCOSE-6-PHOSPHATE 1-DEHYDROGENASE G6PD"/>
    <property type="match status" value="1"/>
</dbReference>
<comment type="pathway">
    <text evidence="1 7">Carbohydrate degradation; pentose phosphate pathway; D-ribulose 5-phosphate from D-glucose 6-phosphate (oxidative stage): step 1/3.</text>
</comment>
<evidence type="ECO:0000256" key="2">
    <source>
        <dbReference type="ARBA" id="ARBA00009975"/>
    </source>
</evidence>
<organism evidence="10 11">
    <name type="scientific">Leptospirillum ferrooxidans (strain C2-3)</name>
    <dbReference type="NCBI Taxonomy" id="1162668"/>
    <lineage>
        <taxon>Bacteria</taxon>
        <taxon>Pseudomonadati</taxon>
        <taxon>Nitrospirota</taxon>
        <taxon>Nitrospiria</taxon>
        <taxon>Nitrospirales</taxon>
        <taxon>Nitrospiraceae</taxon>
        <taxon>Leptospirillum</taxon>
    </lineage>
</organism>
<dbReference type="Pfam" id="PF02781">
    <property type="entry name" value="G6PD_C"/>
    <property type="match status" value="1"/>
</dbReference>
<comment type="caution">
    <text evidence="7">Lacks conserved residue(s) required for the propagation of feature annotation.</text>
</comment>
<comment type="function">
    <text evidence="7">Catalyzes the oxidation of glucose 6-phosphate to 6-phosphogluconolactone.</text>
</comment>
<dbReference type="Gene3D" id="3.40.50.720">
    <property type="entry name" value="NAD(P)-binding Rossmann-like Domain"/>
    <property type="match status" value="1"/>
</dbReference>
<feature type="binding site" evidence="7">
    <location>
        <position position="52"/>
    </location>
    <ligand>
        <name>NADP(+)</name>
        <dbReference type="ChEBI" id="CHEBI:58349"/>
    </ligand>
</feature>
<dbReference type="PRINTS" id="PR00079">
    <property type="entry name" value="G6PDHDRGNASE"/>
</dbReference>
<feature type="binding site" evidence="7">
    <location>
        <position position="188"/>
    </location>
    <ligand>
        <name>substrate</name>
    </ligand>
</feature>
<dbReference type="SUPFAM" id="SSF55347">
    <property type="entry name" value="Glyceraldehyde-3-phosphate dehydrogenase-like, C-terminal domain"/>
    <property type="match status" value="1"/>
</dbReference>
<dbReference type="InterPro" id="IPR019796">
    <property type="entry name" value="G6P_DH_AS"/>
</dbReference>
<dbReference type="STRING" id="1162668.LFE_1814"/>
<dbReference type="Pfam" id="PF00479">
    <property type="entry name" value="G6PD_N"/>
    <property type="match status" value="1"/>
</dbReference>
<dbReference type="InterPro" id="IPR001282">
    <property type="entry name" value="G6P_DH"/>
</dbReference>
<keyword evidence="6 7" id="KW-0119">Carbohydrate metabolism</keyword>
<dbReference type="PATRIC" id="fig|1162668.3.peg.2154"/>
<feature type="binding site" evidence="7">
    <location>
        <position position="158"/>
    </location>
    <ligand>
        <name>NADP(+)</name>
        <dbReference type="ChEBI" id="CHEBI:58349"/>
    </ligand>
</feature>
<evidence type="ECO:0000256" key="1">
    <source>
        <dbReference type="ARBA" id="ARBA00004937"/>
    </source>
</evidence>
<feature type="binding site" evidence="7">
    <location>
        <position position="350"/>
    </location>
    <ligand>
        <name>substrate</name>
    </ligand>
</feature>
<evidence type="ECO:0000259" key="9">
    <source>
        <dbReference type="Pfam" id="PF02781"/>
    </source>
</evidence>
<name>I0IQE3_LEPFC</name>
<dbReference type="NCBIfam" id="TIGR00871">
    <property type="entry name" value="zwf"/>
    <property type="match status" value="1"/>
</dbReference>
<accession>I0IQE3</accession>
<evidence type="ECO:0000313" key="10">
    <source>
        <dbReference type="EMBL" id="BAM07492.1"/>
    </source>
</evidence>
<dbReference type="EMBL" id="AP012342">
    <property type="protein sequence ID" value="BAM07492.1"/>
    <property type="molecule type" value="Genomic_DNA"/>
</dbReference>
<dbReference type="PROSITE" id="PS00069">
    <property type="entry name" value="G6P_DEHYDROGENASE"/>
    <property type="match status" value="1"/>
</dbReference>
<feature type="domain" description="Glucose-6-phosphate dehydrogenase NAD-binding" evidence="8">
    <location>
        <begin position="15"/>
        <end position="197"/>
    </location>
</feature>
<dbReference type="GO" id="GO:0005829">
    <property type="term" value="C:cytosol"/>
    <property type="evidence" value="ECO:0007669"/>
    <property type="project" value="TreeGrafter"/>
</dbReference>
<evidence type="ECO:0000256" key="7">
    <source>
        <dbReference type="HAMAP-Rule" id="MF_00966"/>
    </source>
</evidence>
<reference evidence="11" key="2">
    <citation type="submission" date="2012-03" db="EMBL/GenBank/DDBJ databases">
        <title>The complete genome sequence of the pioneer microbe on fresh volcanic deposit, Leptospirillum ferrooxidans strain C2-3.</title>
        <authorList>
            <person name="Fujimura R."/>
            <person name="Sato Y."/>
            <person name="Nishizawa T."/>
            <person name="Nanba K."/>
            <person name="Oshima K."/>
            <person name="Hattori M."/>
            <person name="Kamijo T."/>
            <person name="Ohta H."/>
        </authorList>
    </citation>
    <scope>NUCLEOTIDE SEQUENCE [LARGE SCALE GENOMIC DNA]</scope>
    <source>
        <strain evidence="11">C2-3</strain>
    </source>
</reference>